<dbReference type="Pfam" id="PF06835">
    <property type="entry name" value="LptC"/>
    <property type="match status" value="1"/>
</dbReference>
<dbReference type="GO" id="GO:0015221">
    <property type="term" value="F:lipopolysaccharide transmembrane transporter activity"/>
    <property type="evidence" value="ECO:0007669"/>
    <property type="project" value="InterPro"/>
</dbReference>
<accession>A0A7W5DPX8</accession>
<reference evidence="2 3" key="1">
    <citation type="submission" date="2020-08" db="EMBL/GenBank/DDBJ databases">
        <title>Genomic Encyclopedia of Type Strains, Phase IV (KMG-IV): sequencing the most valuable type-strain genomes for metagenomic binning, comparative biology and taxonomic classification.</title>
        <authorList>
            <person name="Goeker M."/>
        </authorList>
    </citation>
    <scope>NUCLEOTIDE SEQUENCE [LARGE SCALE GENOMIC DNA]</scope>
    <source>
        <strain evidence="2 3">DSM 27471</strain>
    </source>
</reference>
<organism evidence="2 3">
    <name type="scientific">Microbacter margulisiae</name>
    <dbReference type="NCBI Taxonomy" id="1350067"/>
    <lineage>
        <taxon>Bacteria</taxon>
        <taxon>Pseudomonadati</taxon>
        <taxon>Bacteroidota</taxon>
        <taxon>Bacteroidia</taxon>
        <taxon>Bacteroidales</taxon>
        <taxon>Porphyromonadaceae</taxon>
        <taxon>Microbacter</taxon>
    </lineage>
</organism>
<sequence>MRFQLHKERLSSPRIKRKNITTAFWVVVLCFMAACSDIHPKTVDISVNRNKLPSLIETRVTTLISDSGITRYRITTPIWYVYDRASMPYWYFPKGIILQRFDKNYHVDGSIRCDSARYFIGQQLWQLDGKVKALNLQGETFETPQLFWSQHDQRIYSDSLIRVTQSSKIIIGIGFDSNQSLTKYTIRSPEGIIPVSPVANASTAPKAASDTKQVTKTPTPIHAK</sequence>
<dbReference type="GO" id="GO:0005886">
    <property type="term" value="C:plasma membrane"/>
    <property type="evidence" value="ECO:0007669"/>
    <property type="project" value="InterPro"/>
</dbReference>
<protein>
    <submittedName>
        <fullName evidence="2">LPS export ABC transporter protein LptC</fullName>
    </submittedName>
</protein>
<gene>
    <name evidence="2" type="ORF">FHX64_000577</name>
</gene>
<name>A0A7W5DPX8_9PORP</name>
<dbReference type="NCBIfam" id="TIGR04409">
    <property type="entry name" value="LptC_YrbK"/>
    <property type="match status" value="1"/>
</dbReference>
<comment type="caution">
    <text evidence="2">The sequence shown here is derived from an EMBL/GenBank/DDBJ whole genome shotgun (WGS) entry which is preliminary data.</text>
</comment>
<evidence type="ECO:0000313" key="2">
    <source>
        <dbReference type="EMBL" id="MBB3186414.1"/>
    </source>
</evidence>
<dbReference type="EMBL" id="JACHYB010000001">
    <property type="protein sequence ID" value="MBB3186414.1"/>
    <property type="molecule type" value="Genomic_DNA"/>
</dbReference>
<dbReference type="RefSeq" id="WP_183412311.1">
    <property type="nucleotide sequence ID" value="NZ_JACHYB010000001.1"/>
</dbReference>
<feature type="region of interest" description="Disordered" evidence="1">
    <location>
        <begin position="203"/>
        <end position="224"/>
    </location>
</feature>
<dbReference type="PROSITE" id="PS51257">
    <property type="entry name" value="PROKAR_LIPOPROTEIN"/>
    <property type="match status" value="1"/>
</dbReference>
<dbReference type="InterPro" id="IPR010664">
    <property type="entry name" value="LipoPS_assembly_LptC-rel"/>
</dbReference>
<dbReference type="AlphaFoldDB" id="A0A7W5DPX8"/>
<evidence type="ECO:0000256" key="1">
    <source>
        <dbReference type="SAM" id="MobiDB-lite"/>
    </source>
</evidence>
<dbReference type="InterPro" id="IPR026265">
    <property type="entry name" value="LptC"/>
</dbReference>
<proteinExistence type="predicted"/>
<evidence type="ECO:0000313" key="3">
    <source>
        <dbReference type="Proteomes" id="UP000544222"/>
    </source>
</evidence>
<keyword evidence="3" id="KW-1185">Reference proteome</keyword>
<dbReference type="Proteomes" id="UP000544222">
    <property type="component" value="Unassembled WGS sequence"/>
</dbReference>